<sequence>MKLSLAKTNKISYNKDTKTMNLENYTKKIGKKVIQEIKSDSFFKLKCFQKFVYLIDELGFDSVKAINHGKESELSFLKTKENTNIEVRITYEMGTLPICVISPKNKPILKIEINAFNYPIHNEIHNIILKDFSSSKDYIHEIGKVWEQNFPKISLEVDLCLEKIARAVKLSLSEPRKN</sequence>
<evidence type="ECO:0000313" key="2">
    <source>
        <dbReference type="Proteomes" id="UP000006329"/>
    </source>
</evidence>
<accession>A0A0E2BSG0</accession>
<comment type="caution">
    <text evidence="1">The sequence shown here is derived from an EMBL/GenBank/DDBJ whole genome shotgun (WGS) entry which is preliminary data.</text>
</comment>
<dbReference type="AlphaFoldDB" id="A0A0E2BSG0"/>
<organism evidence="1 2">
    <name type="scientific">Leptospira santarosai str. MOR084</name>
    <dbReference type="NCBI Taxonomy" id="1049984"/>
    <lineage>
        <taxon>Bacteria</taxon>
        <taxon>Pseudomonadati</taxon>
        <taxon>Spirochaetota</taxon>
        <taxon>Spirochaetia</taxon>
        <taxon>Leptospirales</taxon>
        <taxon>Leptospiraceae</taxon>
        <taxon>Leptospira</taxon>
    </lineage>
</organism>
<protein>
    <submittedName>
        <fullName evidence="1">Uncharacterized protein</fullName>
    </submittedName>
</protein>
<reference evidence="1" key="1">
    <citation type="submission" date="2012-10" db="EMBL/GenBank/DDBJ databases">
        <authorList>
            <person name="Harkins D.M."/>
            <person name="Durkin A.S."/>
            <person name="Brinkac L.M."/>
            <person name="Haft D.H."/>
            <person name="Selengut J.D."/>
            <person name="Sanka R."/>
            <person name="DePew J."/>
            <person name="Purushe J."/>
            <person name="Matthias M.A."/>
            <person name="Vinetz J.M."/>
            <person name="Sutton G.G."/>
            <person name="Nierman W.C."/>
            <person name="Fouts D.E."/>
        </authorList>
    </citation>
    <scope>NUCLEOTIDE SEQUENCE [LARGE SCALE GENOMIC DNA]</scope>
    <source>
        <strain evidence="1">MOR084</strain>
    </source>
</reference>
<evidence type="ECO:0000313" key="1">
    <source>
        <dbReference type="EMBL" id="EKO34387.1"/>
    </source>
</evidence>
<dbReference type="EMBL" id="AHON02000031">
    <property type="protein sequence ID" value="EKO34387.1"/>
    <property type="molecule type" value="Genomic_DNA"/>
</dbReference>
<keyword evidence="2" id="KW-1185">Reference proteome</keyword>
<name>A0A0E2BSG0_9LEPT</name>
<proteinExistence type="predicted"/>
<dbReference type="Proteomes" id="UP000006329">
    <property type="component" value="Unassembled WGS sequence"/>
</dbReference>
<gene>
    <name evidence="1" type="ORF">LEP1GSC179_0131</name>
</gene>